<dbReference type="Gene3D" id="2.40.420.20">
    <property type="match status" value="1"/>
</dbReference>
<evidence type="ECO:0000313" key="3">
    <source>
        <dbReference type="EMBL" id="APZ95068.1"/>
    </source>
</evidence>
<dbReference type="GO" id="GO:0015562">
    <property type="term" value="F:efflux transmembrane transporter activity"/>
    <property type="evidence" value="ECO:0007669"/>
    <property type="project" value="TreeGrafter"/>
</dbReference>
<dbReference type="STRING" id="1891926.Fuma_04720"/>
<proteinExistence type="predicted"/>
<organism evidence="3 4">
    <name type="scientific">Fuerstiella marisgermanici</name>
    <dbReference type="NCBI Taxonomy" id="1891926"/>
    <lineage>
        <taxon>Bacteria</taxon>
        <taxon>Pseudomonadati</taxon>
        <taxon>Planctomycetota</taxon>
        <taxon>Planctomycetia</taxon>
        <taxon>Planctomycetales</taxon>
        <taxon>Planctomycetaceae</taxon>
        <taxon>Fuerstiella</taxon>
    </lineage>
</organism>
<name>A0A1P8WLZ2_9PLAN</name>
<dbReference type="Proteomes" id="UP000187735">
    <property type="component" value="Chromosome"/>
</dbReference>
<dbReference type="Gene3D" id="2.40.50.100">
    <property type="match status" value="1"/>
</dbReference>
<dbReference type="AlphaFoldDB" id="A0A1P8WLZ2"/>
<feature type="transmembrane region" description="Helical" evidence="2">
    <location>
        <begin position="12"/>
        <end position="30"/>
    </location>
</feature>
<sequence>MRKDQVKTAINIVVSLIVLVAGFVGLRIFGQKPEVPTQDAKAEDTGVPVETAKVSAWNRPFNMTIDGEASTYRIVTVGSEVEGRIVKKAEAARSGTYIRKGDLLFQIDSEKYQLEIDRLRAQLQQADEEISAVAVDLENTASLISLAEEDLKLQNNQMERMRILLAKRTANETEVEAAMKQELVARNALQSLKNQKKSLQQRAKTEAADKALVQAELDRAELDLKRCTVTSTLEGRIVDDIVEEGDHIQSGDDLVHISDGSRMEIKCQLRGEELAWVWTQAVAPDKNANPALADPLNLPPVPCEVAFEFEGVETIWDGYIARLEGTGIDRDTRTFPCRVLVEEPHKSRINDSGGGRPVVSPPTLLSGMYVNVRIPIQSISPLLKLPLEAVRPGGQIWVDRGGKLDVVEVSLAHSEGDMALVRQSGSGLSDGDRVIVSPLVSVRDGMKVTSTTQEAAE</sequence>
<gene>
    <name evidence="3" type="primary">cvaA</name>
    <name evidence="3" type="ORF">Fuma_04720</name>
</gene>
<evidence type="ECO:0000256" key="1">
    <source>
        <dbReference type="SAM" id="Coils"/>
    </source>
</evidence>
<dbReference type="Gene3D" id="1.10.287.470">
    <property type="entry name" value="Helix hairpin bin"/>
    <property type="match status" value="1"/>
</dbReference>
<dbReference type="EMBL" id="CP017641">
    <property type="protein sequence ID" value="APZ95068.1"/>
    <property type="molecule type" value="Genomic_DNA"/>
</dbReference>
<dbReference type="Gene3D" id="2.40.30.170">
    <property type="match status" value="1"/>
</dbReference>
<keyword evidence="2" id="KW-1133">Transmembrane helix</keyword>
<dbReference type="PANTHER" id="PTHR30469:SF33">
    <property type="entry name" value="SLR1207 PROTEIN"/>
    <property type="match status" value="1"/>
</dbReference>
<feature type="coiled-coil region" evidence="1">
    <location>
        <begin position="109"/>
        <end position="209"/>
    </location>
</feature>
<protein>
    <submittedName>
        <fullName evidence="3">Colicin V secretion protein CvaA</fullName>
    </submittedName>
</protein>
<keyword evidence="4" id="KW-1185">Reference proteome</keyword>
<accession>A0A1P8WLZ2</accession>
<dbReference type="KEGG" id="fmr:Fuma_04720"/>
<evidence type="ECO:0000256" key="2">
    <source>
        <dbReference type="SAM" id="Phobius"/>
    </source>
</evidence>
<reference evidence="3 4" key="1">
    <citation type="journal article" date="2016" name="Front. Microbiol.">
        <title>Fuerstia marisgermanicae gen. nov., sp. nov., an Unusual Member of the Phylum Planctomycetes from the German Wadden Sea.</title>
        <authorList>
            <person name="Kohn T."/>
            <person name="Heuer A."/>
            <person name="Jogler M."/>
            <person name="Vollmers J."/>
            <person name="Boedeker C."/>
            <person name="Bunk B."/>
            <person name="Rast P."/>
            <person name="Borchert D."/>
            <person name="Glockner I."/>
            <person name="Freese H.M."/>
            <person name="Klenk H.P."/>
            <person name="Overmann J."/>
            <person name="Kaster A.K."/>
            <person name="Rohde M."/>
            <person name="Wiegand S."/>
            <person name="Jogler C."/>
        </authorList>
    </citation>
    <scope>NUCLEOTIDE SEQUENCE [LARGE SCALE GENOMIC DNA]</scope>
    <source>
        <strain evidence="3 4">NH11</strain>
    </source>
</reference>
<keyword evidence="1" id="KW-0175">Coiled coil</keyword>
<evidence type="ECO:0000313" key="4">
    <source>
        <dbReference type="Proteomes" id="UP000187735"/>
    </source>
</evidence>
<keyword evidence="2" id="KW-0812">Transmembrane</keyword>
<keyword evidence="2" id="KW-0472">Membrane</keyword>
<dbReference type="PANTHER" id="PTHR30469">
    <property type="entry name" value="MULTIDRUG RESISTANCE PROTEIN MDTA"/>
    <property type="match status" value="1"/>
</dbReference>
<dbReference type="GO" id="GO:1990281">
    <property type="term" value="C:efflux pump complex"/>
    <property type="evidence" value="ECO:0007669"/>
    <property type="project" value="TreeGrafter"/>
</dbReference>
<dbReference type="SUPFAM" id="SSF111369">
    <property type="entry name" value="HlyD-like secretion proteins"/>
    <property type="match status" value="1"/>
</dbReference>